<dbReference type="InterPro" id="IPR018117">
    <property type="entry name" value="C5_DNA_meth_AS"/>
</dbReference>
<dbReference type="GO" id="GO:0005634">
    <property type="term" value="C:nucleus"/>
    <property type="evidence" value="ECO:0007669"/>
    <property type="project" value="UniProtKB-SubCell"/>
</dbReference>
<dbReference type="PROSITE" id="PS00094">
    <property type="entry name" value="C5_MTASE_1"/>
    <property type="match status" value="1"/>
</dbReference>
<dbReference type="InterPro" id="IPR050390">
    <property type="entry name" value="C5-Methyltransferase"/>
</dbReference>
<name>A0A2Z6MV20_TRISU</name>
<dbReference type="EMBL" id="DF973254">
    <property type="protein sequence ID" value="GAU22799.1"/>
    <property type="molecule type" value="Genomic_DNA"/>
</dbReference>
<dbReference type="PANTHER" id="PTHR10629">
    <property type="entry name" value="CYTOSINE-SPECIFIC METHYLTRANSFERASE"/>
    <property type="match status" value="1"/>
</dbReference>
<dbReference type="OrthoDB" id="5376140at2759"/>
<dbReference type="Proteomes" id="UP000242715">
    <property type="component" value="Unassembled WGS sequence"/>
</dbReference>
<evidence type="ECO:0000256" key="2">
    <source>
        <dbReference type="ARBA" id="ARBA00011975"/>
    </source>
</evidence>
<feature type="active site" evidence="8">
    <location>
        <position position="12"/>
    </location>
</feature>
<organism evidence="9 10">
    <name type="scientific">Trifolium subterraneum</name>
    <name type="common">Subterranean clover</name>
    <dbReference type="NCBI Taxonomy" id="3900"/>
    <lineage>
        <taxon>Eukaryota</taxon>
        <taxon>Viridiplantae</taxon>
        <taxon>Streptophyta</taxon>
        <taxon>Embryophyta</taxon>
        <taxon>Tracheophyta</taxon>
        <taxon>Spermatophyta</taxon>
        <taxon>Magnoliopsida</taxon>
        <taxon>eudicotyledons</taxon>
        <taxon>Gunneridae</taxon>
        <taxon>Pentapetalae</taxon>
        <taxon>rosids</taxon>
        <taxon>fabids</taxon>
        <taxon>Fabales</taxon>
        <taxon>Fabaceae</taxon>
        <taxon>Papilionoideae</taxon>
        <taxon>50 kb inversion clade</taxon>
        <taxon>NPAAA clade</taxon>
        <taxon>Hologalegina</taxon>
        <taxon>IRL clade</taxon>
        <taxon>Trifolieae</taxon>
        <taxon>Trifolium</taxon>
    </lineage>
</organism>
<dbReference type="GO" id="GO:0044027">
    <property type="term" value="P:negative regulation of gene expression via chromosomal CpG island methylation"/>
    <property type="evidence" value="ECO:0007669"/>
    <property type="project" value="TreeGrafter"/>
</dbReference>
<keyword evidence="4 8" id="KW-0808">Transferase</keyword>
<keyword evidence="7" id="KW-0539">Nucleus</keyword>
<evidence type="ECO:0000256" key="3">
    <source>
        <dbReference type="ARBA" id="ARBA00022603"/>
    </source>
</evidence>
<comment type="similarity">
    <text evidence="8">Belongs to the class I-like SAM-binding methyltransferase superfamily. C5-methyltransferase family.</text>
</comment>
<keyword evidence="5 8" id="KW-0949">S-adenosyl-L-methionine</keyword>
<accession>A0A2Z6MV20</accession>
<protein>
    <recommendedName>
        <fullName evidence="2">DNA (cytosine-5-)-methyltransferase</fullName>
        <ecNumber evidence="2">2.1.1.37</ecNumber>
    </recommendedName>
</protein>
<dbReference type="GO" id="GO:0003886">
    <property type="term" value="F:DNA (cytosine-5-)-methyltransferase activity"/>
    <property type="evidence" value="ECO:0007669"/>
    <property type="project" value="UniProtKB-EC"/>
</dbReference>
<evidence type="ECO:0000256" key="1">
    <source>
        <dbReference type="ARBA" id="ARBA00004123"/>
    </source>
</evidence>
<evidence type="ECO:0000313" key="9">
    <source>
        <dbReference type="EMBL" id="GAU22799.1"/>
    </source>
</evidence>
<dbReference type="FunFam" id="3.90.120.10:FF:000003">
    <property type="entry name" value="DNA (cytosine-5)-methyltransferase 1"/>
    <property type="match status" value="1"/>
</dbReference>
<reference evidence="10" key="1">
    <citation type="journal article" date="2017" name="Front. Plant Sci.">
        <title>Climate Clever Clovers: New Paradigm to Reduce the Environmental Footprint of Ruminants by Breeding Low Methanogenic Forages Utilizing Haplotype Variation.</title>
        <authorList>
            <person name="Kaur P."/>
            <person name="Appels R."/>
            <person name="Bayer P.E."/>
            <person name="Keeble-Gagnere G."/>
            <person name="Wang J."/>
            <person name="Hirakawa H."/>
            <person name="Shirasawa K."/>
            <person name="Vercoe P."/>
            <person name="Stefanova K."/>
            <person name="Durmic Z."/>
            <person name="Nichols P."/>
            <person name="Revell C."/>
            <person name="Isobe S.N."/>
            <person name="Edwards D."/>
            <person name="Erskine W."/>
        </authorList>
    </citation>
    <scope>NUCLEOTIDE SEQUENCE [LARGE SCALE GENOMIC DNA]</scope>
    <source>
        <strain evidence="10">cv. Daliak</strain>
    </source>
</reference>
<proteinExistence type="inferred from homology"/>
<dbReference type="Pfam" id="PF00145">
    <property type="entry name" value="DNA_methylase"/>
    <property type="match status" value="1"/>
</dbReference>
<dbReference type="AlphaFoldDB" id="A0A2Z6MV20"/>
<keyword evidence="3 8" id="KW-0489">Methyltransferase</keyword>
<keyword evidence="10" id="KW-1185">Reference proteome</keyword>
<evidence type="ECO:0000256" key="7">
    <source>
        <dbReference type="ARBA" id="ARBA00023242"/>
    </source>
</evidence>
<dbReference type="Gene3D" id="3.40.50.150">
    <property type="entry name" value="Vaccinia Virus protein VP39"/>
    <property type="match status" value="1"/>
</dbReference>
<evidence type="ECO:0000313" key="10">
    <source>
        <dbReference type="Proteomes" id="UP000242715"/>
    </source>
</evidence>
<comment type="subcellular location">
    <subcellularLocation>
        <location evidence="1">Nucleus</location>
    </subcellularLocation>
</comment>
<evidence type="ECO:0000256" key="4">
    <source>
        <dbReference type="ARBA" id="ARBA00022679"/>
    </source>
</evidence>
<evidence type="ECO:0000256" key="8">
    <source>
        <dbReference type="PROSITE-ProRule" id="PRU01016"/>
    </source>
</evidence>
<dbReference type="PRINTS" id="PR00105">
    <property type="entry name" value="C5METTRFRASE"/>
</dbReference>
<evidence type="ECO:0000256" key="6">
    <source>
        <dbReference type="ARBA" id="ARBA00023125"/>
    </source>
</evidence>
<dbReference type="PANTHER" id="PTHR10629:SF50">
    <property type="entry name" value="DNA (CYTOSINE-5)-METHYLTRANSFERASE CMT3"/>
    <property type="match status" value="1"/>
</dbReference>
<feature type="non-terminal residue" evidence="9">
    <location>
        <position position="337"/>
    </location>
</feature>
<evidence type="ECO:0000256" key="5">
    <source>
        <dbReference type="ARBA" id="ARBA00022691"/>
    </source>
</evidence>
<dbReference type="InterPro" id="IPR029063">
    <property type="entry name" value="SAM-dependent_MTases_sf"/>
</dbReference>
<feature type="non-terminal residue" evidence="9">
    <location>
        <position position="1"/>
    </location>
</feature>
<dbReference type="GO" id="GO:0003677">
    <property type="term" value="F:DNA binding"/>
    <property type="evidence" value="ECO:0007669"/>
    <property type="project" value="UniProtKB-KW"/>
</dbReference>
<dbReference type="Gene3D" id="3.90.120.10">
    <property type="entry name" value="DNA Methylase, subunit A, domain 2"/>
    <property type="match status" value="1"/>
</dbReference>
<dbReference type="SUPFAM" id="SSF53335">
    <property type="entry name" value="S-adenosyl-L-methionine-dependent methyltransferases"/>
    <property type="match status" value="1"/>
</dbReference>
<dbReference type="EC" id="2.1.1.37" evidence="2"/>
<gene>
    <name evidence="9" type="ORF">TSUD_142390</name>
</gene>
<dbReference type="PROSITE" id="PS51679">
    <property type="entry name" value="SAM_MT_C5"/>
    <property type="match status" value="1"/>
</dbReference>
<sequence length="337" mass="38638">GLVDVVCGGPPCQGISGFNRFRNKLSPLEDEKNQQLVVYMDIVQYLRPRFALMENVVDLVKFSTGYLGRYALGRLVQMNYQSRMGIMAAGAYGLPQFRLRVFMWGAAPSEKLPQFPFPTHDVIVRGVIPLEFEGNTVAYNEGHTVKLQNKLVLKDAISDLPSIENNELRDDMEYVDPPHTEFQRFIRLSESEMLGISTEKKSSKSLLHDHRSYKMNTDDYQRSCQIPKRKGACFRDLPGVRVRPDNTVEWDPNVKRIYLPSGKPLVPNYAMTFVRGTSSKPFARLWWDETVPTVVTRPEPHNQAILHPEQDRVLSVRENARLQGFPDFYKLCGEIKE</sequence>
<dbReference type="GO" id="GO:0032259">
    <property type="term" value="P:methylation"/>
    <property type="evidence" value="ECO:0007669"/>
    <property type="project" value="UniProtKB-KW"/>
</dbReference>
<dbReference type="InterPro" id="IPR001525">
    <property type="entry name" value="C5_MeTfrase"/>
</dbReference>
<keyword evidence="6" id="KW-0238">DNA-binding</keyword>